<evidence type="ECO:0008006" key="3">
    <source>
        <dbReference type="Google" id="ProtNLM"/>
    </source>
</evidence>
<dbReference type="InterPro" id="IPR039498">
    <property type="entry name" value="NTP_transf_5"/>
</dbReference>
<reference evidence="1 2" key="1">
    <citation type="submission" date="2017-11" db="EMBL/GenBank/DDBJ databases">
        <authorList>
            <person name="Duchaud E."/>
        </authorList>
    </citation>
    <scope>NUCLEOTIDE SEQUENCE [LARGE SCALE GENOMIC DNA]</scope>
    <source>
        <strain evidence="1 2">TNO010</strain>
    </source>
</reference>
<dbReference type="AlphaFoldDB" id="A0A2I2M8T3"/>
<protein>
    <recommendedName>
        <fullName evidence="3">Nucleotidyltransferase</fullName>
    </recommendedName>
</protein>
<evidence type="ECO:0000313" key="2">
    <source>
        <dbReference type="Proteomes" id="UP000490060"/>
    </source>
</evidence>
<evidence type="ECO:0000313" key="1">
    <source>
        <dbReference type="EMBL" id="SOU88951.1"/>
    </source>
</evidence>
<organism evidence="1 2">
    <name type="scientific">Tenacibaculum finnmarkense genomovar ulcerans</name>
    <dbReference type="NCBI Taxonomy" id="2781388"/>
    <lineage>
        <taxon>Bacteria</taxon>
        <taxon>Pseudomonadati</taxon>
        <taxon>Bacteroidota</taxon>
        <taxon>Flavobacteriia</taxon>
        <taxon>Flavobacteriales</taxon>
        <taxon>Flavobacteriaceae</taxon>
        <taxon>Tenacibaculum</taxon>
        <taxon>Tenacibaculum finnmarkense</taxon>
    </lineage>
</organism>
<gene>
    <name evidence="1" type="ORF">TNO010_260011</name>
</gene>
<sequence>MNYKETLFFIGKCLTITHEKDNRILVEKQLKTGTVNWDNIVKITTAHYVFPALYCNLKRADFLHYLPEDLVEYMKHITDLNRERNQQIIKEAKEINTLLLAHNITPIFLKGTGNLLDGLYQDIAERMVGDVDFIFSKSDYNKAIEILLNNKYSKVHKTTYDFPSFKHYPRLQKENKIAAIEVHKELLLEKYSSEFNYNLIKKDTLIINNVKTMSYQNQLALSIIASQINDNGQFYNSISLRNSYDVFLLSIKTDSLKAIDNFNLLFDPLNNFLACSKKVLNSKFITFENTQNTTKHLNQFLFSINNIKKSNKKRKRTARKLYLKSRLSIIQQSFFNKEIRTWLFNRLTDISWVKK</sequence>
<dbReference type="Proteomes" id="UP000490060">
    <property type="component" value="Unassembled WGS sequence"/>
</dbReference>
<name>A0A2I2M8T3_9FLAO</name>
<dbReference type="RefSeq" id="WP_058885538.1">
    <property type="nucleotide sequence ID" value="NZ_JAJHTM010000001.1"/>
</dbReference>
<proteinExistence type="predicted"/>
<dbReference type="Pfam" id="PF14907">
    <property type="entry name" value="NTP_transf_5"/>
    <property type="match status" value="1"/>
</dbReference>
<accession>A0A2I2M8T3</accession>
<dbReference type="EMBL" id="OENE01000019">
    <property type="protein sequence ID" value="SOU88951.1"/>
    <property type="molecule type" value="Genomic_DNA"/>
</dbReference>